<proteinExistence type="predicted"/>
<reference evidence="1" key="1">
    <citation type="submission" date="2022-10" db="EMBL/GenBank/DDBJ databases">
        <title>The complete genomes of actinobacterial strains from the NBC collection.</title>
        <authorList>
            <person name="Joergensen T.S."/>
            <person name="Alvarez Arevalo M."/>
            <person name="Sterndorff E.B."/>
            <person name="Faurdal D."/>
            <person name="Vuksanovic O."/>
            <person name="Mourched A.-S."/>
            <person name="Charusanti P."/>
            <person name="Shaw S."/>
            <person name="Blin K."/>
            <person name="Weber T."/>
        </authorList>
    </citation>
    <scope>NUCLEOTIDE SEQUENCE</scope>
    <source>
        <strain evidence="1">NBC_00222</strain>
    </source>
</reference>
<evidence type="ECO:0000313" key="1">
    <source>
        <dbReference type="EMBL" id="WUQ88578.1"/>
    </source>
</evidence>
<dbReference type="Proteomes" id="UP001432222">
    <property type="component" value="Chromosome"/>
</dbReference>
<organism evidence="1 2">
    <name type="scientific">Kitasatospora purpeofusca</name>
    <dbReference type="NCBI Taxonomy" id="67352"/>
    <lineage>
        <taxon>Bacteria</taxon>
        <taxon>Bacillati</taxon>
        <taxon>Actinomycetota</taxon>
        <taxon>Actinomycetes</taxon>
        <taxon>Kitasatosporales</taxon>
        <taxon>Streptomycetaceae</taxon>
        <taxon>Kitasatospora</taxon>
    </lineage>
</organism>
<gene>
    <name evidence="1" type="ORF">OHA16_39650</name>
</gene>
<keyword evidence="2" id="KW-1185">Reference proteome</keyword>
<sequence>MELTDDQAVELGLPPGVGYVVTGTLSDLTGTAVELLTSTPMTVPARWLHPPRPDSEEARP</sequence>
<accession>A0ABZ1UBS3</accession>
<dbReference type="EMBL" id="CP108110">
    <property type="protein sequence ID" value="WUQ88578.1"/>
    <property type="molecule type" value="Genomic_DNA"/>
</dbReference>
<name>A0ABZ1UBS3_9ACTN</name>
<dbReference type="RefSeq" id="WP_328959124.1">
    <property type="nucleotide sequence ID" value="NZ_CP108110.1"/>
</dbReference>
<evidence type="ECO:0000313" key="2">
    <source>
        <dbReference type="Proteomes" id="UP001432222"/>
    </source>
</evidence>
<protein>
    <submittedName>
        <fullName evidence="1">Uncharacterized protein</fullName>
    </submittedName>
</protein>